<dbReference type="EMBL" id="VMHE01000038">
    <property type="protein sequence ID" value="TSJ60029.1"/>
    <property type="molecule type" value="Genomic_DNA"/>
</dbReference>
<evidence type="ECO:0000256" key="2">
    <source>
        <dbReference type="ARBA" id="ARBA00022448"/>
    </source>
</evidence>
<dbReference type="InterPro" id="IPR011701">
    <property type="entry name" value="MFS"/>
</dbReference>
<feature type="transmembrane region" description="Helical" evidence="7">
    <location>
        <begin position="199"/>
        <end position="222"/>
    </location>
</feature>
<feature type="transmembrane region" description="Helical" evidence="7">
    <location>
        <begin position="237"/>
        <end position="256"/>
    </location>
</feature>
<evidence type="ECO:0000256" key="1">
    <source>
        <dbReference type="ARBA" id="ARBA00004651"/>
    </source>
</evidence>
<feature type="transmembrane region" description="Helical" evidence="7">
    <location>
        <begin position="95"/>
        <end position="116"/>
    </location>
</feature>
<dbReference type="RefSeq" id="WP_144089644.1">
    <property type="nucleotide sequence ID" value="NZ_VMHE01000038.1"/>
</dbReference>
<evidence type="ECO:0000256" key="4">
    <source>
        <dbReference type="ARBA" id="ARBA00022692"/>
    </source>
</evidence>
<organism evidence="9 10">
    <name type="scientific">Allobacillus salarius</name>
    <dbReference type="NCBI Taxonomy" id="1955272"/>
    <lineage>
        <taxon>Bacteria</taxon>
        <taxon>Bacillati</taxon>
        <taxon>Bacillota</taxon>
        <taxon>Bacilli</taxon>
        <taxon>Bacillales</taxon>
        <taxon>Bacillaceae</taxon>
        <taxon>Allobacillus</taxon>
    </lineage>
</organism>
<dbReference type="Proteomes" id="UP000316425">
    <property type="component" value="Unassembled WGS sequence"/>
</dbReference>
<dbReference type="PANTHER" id="PTHR43124">
    <property type="entry name" value="PURINE EFFLUX PUMP PBUE"/>
    <property type="match status" value="1"/>
</dbReference>
<dbReference type="InterPro" id="IPR020846">
    <property type="entry name" value="MFS_dom"/>
</dbReference>
<dbReference type="Gene3D" id="1.20.1250.20">
    <property type="entry name" value="MFS general substrate transporter like domains"/>
    <property type="match status" value="2"/>
</dbReference>
<name>A0A556P6K9_9BACI</name>
<feature type="transmembrane region" description="Helical" evidence="7">
    <location>
        <begin position="128"/>
        <end position="150"/>
    </location>
</feature>
<dbReference type="AlphaFoldDB" id="A0A556P6K9"/>
<feature type="transmembrane region" description="Helical" evidence="7">
    <location>
        <begin position="331"/>
        <end position="352"/>
    </location>
</feature>
<evidence type="ECO:0000256" key="6">
    <source>
        <dbReference type="ARBA" id="ARBA00023136"/>
    </source>
</evidence>
<keyword evidence="3" id="KW-1003">Cell membrane</keyword>
<sequence length="391" mass="42820">MDKRIYILTTITFIVGLVELIIGGILPLIANDLDVSLGRAGLLITVFSLSFAISGPILLSLTAKIKRKKLILIVLVLFLLSNVLAVVSTTFTPLLISRILSAMFAALLVSLCLAIASQITSTTHRSRAIGVVLMGVSASLVFGVPFGLFLGNEWGWRAPFVLIVFIIMILIVLMWLFMSEIEGKDALPVKAQFKALSHPKIIMTQSVSILFYVGHLTLYAYLTPFLQTTLNLTGDSLSIMYLILGVAAIFGSWFGGYASDRFGTRKTIIIVISLFATMLFMIFVVLSKPVMLVIALVLWSFLSWALTPAIQSQLVSIAPKTSDIQQSINNSNIHIGIAIGSLVGGINIDLYKVEFNSIIRWVIAVFALILAIVALNYQRYEPNQSDGLLKY</sequence>
<keyword evidence="4 7" id="KW-0812">Transmembrane</keyword>
<feature type="transmembrane region" description="Helical" evidence="7">
    <location>
        <begin position="7"/>
        <end position="30"/>
    </location>
</feature>
<accession>A0A556P6K9</accession>
<dbReference type="InterPro" id="IPR050189">
    <property type="entry name" value="MFS_Efflux_Transporters"/>
</dbReference>
<dbReference type="PANTHER" id="PTHR43124:SF10">
    <property type="entry name" value="PURINE EFFLUX PUMP PBUE"/>
    <property type="match status" value="1"/>
</dbReference>
<dbReference type="OrthoDB" id="2727100at2"/>
<keyword evidence="5 7" id="KW-1133">Transmembrane helix</keyword>
<feature type="transmembrane region" description="Helical" evidence="7">
    <location>
        <begin position="42"/>
        <end position="63"/>
    </location>
</feature>
<comment type="caution">
    <text evidence="9">The sequence shown here is derived from an EMBL/GenBank/DDBJ whole genome shotgun (WGS) entry which is preliminary data.</text>
</comment>
<dbReference type="GO" id="GO:0022857">
    <property type="term" value="F:transmembrane transporter activity"/>
    <property type="evidence" value="ECO:0007669"/>
    <property type="project" value="InterPro"/>
</dbReference>
<feature type="domain" description="Major facilitator superfamily (MFS) profile" evidence="8">
    <location>
        <begin position="4"/>
        <end position="382"/>
    </location>
</feature>
<feature type="transmembrane region" description="Helical" evidence="7">
    <location>
        <begin position="292"/>
        <end position="310"/>
    </location>
</feature>
<keyword evidence="2" id="KW-0813">Transport</keyword>
<evidence type="ECO:0000259" key="8">
    <source>
        <dbReference type="PROSITE" id="PS50850"/>
    </source>
</evidence>
<feature type="transmembrane region" description="Helical" evidence="7">
    <location>
        <begin position="156"/>
        <end position="178"/>
    </location>
</feature>
<dbReference type="PROSITE" id="PS50850">
    <property type="entry name" value="MFS"/>
    <property type="match status" value="1"/>
</dbReference>
<comment type="subcellular location">
    <subcellularLocation>
        <location evidence="1">Cell membrane</location>
        <topology evidence="1">Multi-pass membrane protein</topology>
    </subcellularLocation>
</comment>
<keyword evidence="6 7" id="KW-0472">Membrane</keyword>
<dbReference type="Pfam" id="PF07690">
    <property type="entry name" value="MFS_1"/>
    <property type="match status" value="1"/>
</dbReference>
<keyword evidence="10" id="KW-1185">Reference proteome</keyword>
<reference evidence="9 10" key="1">
    <citation type="submission" date="2019-07" db="EMBL/GenBank/DDBJ databases">
        <title>Allobacillus sp. nov. SKP isolated from shrimp paste of Euphausiacea.</title>
        <authorList>
            <person name="Kanchanasin P."/>
            <person name="Tanasupawat S."/>
            <person name="Shi W."/>
            <person name="Wu L."/>
            <person name="Ma J."/>
        </authorList>
    </citation>
    <scope>NUCLEOTIDE SEQUENCE [LARGE SCALE GENOMIC DNA]</scope>
    <source>
        <strain evidence="9 10">SKP4-8</strain>
    </source>
</reference>
<protein>
    <submittedName>
        <fullName evidence="9">MFS transporter</fullName>
    </submittedName>
</protein>
<dbReference type="GO" id="GO:0005886">
    <property type="term" value="C:plasma membrane"/>
    <property type="evidence" value="ECO:0007669"/>
    <property type="project" value="UniProtKB-SubCell"/>
</dbReference>
<evidence type="ECO:0000256" key="5">
    <source>
        <dbReference type="ARBA" id="ARBA00022989"/>
    </source>
</evidence>
<feature type="transmembrane region" description="Helical" evidence="7">
    <location>
        <begin position="358"/>
        <end position="377"/>
    </location>
</feature>
<dbReference type="CDD" id="cd17324">
    <property type="entry name" value="MFS_NepI_like"/>
    <property type="match status" value="1"/>
</dbReference>
<evidence type="ECO:0000313" key="10">
    <source>
        <dbReference type="Proteomes" id="UP000316425"/>
    </source>
</evidence>
<evidence type="ECO:0000313" key="9">
    <source>
        <dbReference type="EMBL" id="TSJ60029.1"/>
    </source>
</evidence>
<dbReference type="InterPro" id="IPR036259">
    <property type="entry name" value="MFS_trans_sf"/>
</dbReference>
<feature type="transmembrane region" description="Helical" evidence="7">
    <location>
        <begin position="268"/>
        <end position="286"/>
    </location>
</feature>
<evidence type="ECO:0000256" key="7">
    <source>
        <dbReference type="SAM" id="Phobius"/>
    </source>
</evidence>
<gene>
    <name evidence="9" type="ORF">FPQ13_12415</name>
</gene>
<evidence type="ECO:0000256" key="3">
    <source>
        <dbReference type="ARBA" id="ARBA00022475"/>
    </source>
</evidence>
<dbReference type="SUPFAM" id="SSF103473">
    <property type="entry name" value="MFS general substrate transporter"/>
    <property type="match status" value="1"/>
</dbReference>
<proteinExistence type="predicted"/>
<feature type="transmembrane region" description="Helical" evidence="7">
    <location>
        <begin position="70"/>
        <end position="89"/>
    </location>
</feature>